<evidence type="ECO:0000313" key="1">
    <source>
        <dbReference type="EMBL" id="KAK8550558.1"/>
    </source>
</evidence>
<evidence type="ECO:0000313" key="2">
    <source>
        <dbReference type="Proteomes" id="UP001472677"/>
    </source>
</evidence>
<dbReference type="Proteomes" id="UP001472677">
    <property type="component" value="Unassembled WGS sequence"/>
</dbReference>
<dbReference type="EMBL" id="JBBPBM010000020">
    <property type="protein sequence ID" value="KAK8550558.1"/>
    <property type="molecule type" value="Genomic_DNA"/>
</dbReference>
<reference evidence="1 2" key="1">
    <citation type="journal article" date="2024" name="G3 (Bethesda)">
        <title>Genome assembly of Hibiscus sabdariffa L. provides insights into metabolisms of medicinal natural products.</title>
        <authorList>
            <person name="Kim T."/>
        </authorList>
    </citation>
    <scope>NUCLEOTIDE SEQUENCE [LARGE SCALE GENOMIC DNA]</scope>
    <source>
        <strain evidence="1">TK-2024</strain>
        <tissue evidence="1">Old leaves</tissue>
    </source>
</reference>
<comment type="caution">
    <text evidence="1">The sequence shown here is derived from an EMBL/GenBank/DDBJ whole genome shotgun (WGS) entry which is preliminary data.</text>
</comment>
<sequence>MQGRFSQSRQYCTSQFPYLADMRQLGNSKRLRAIPITAKISSDAQLKKKRIMLPRYDGFNCLPYENGAQWENGIGV</sequence>
<keyword evidence="2" id="KW-1185">Reference proteome</keyword>
<protein>
    <submittedName>
        <fullName evidence="1">Uncharacterized protein</fullName>
    </submittedName>
</protein>
<organism evidence="1 2">
    <name type="scientific">Hibiscus sabdariffa</name>
    <name type="common">roselle</name>
    <dbReference type="NCBI Taxonomy" id="183260"/>
    <lineage>
        <taxon>Eukaryota</taxon>
        <taxon>Viridiplantae</taxon>
        <taxon>Streptophyta</taxon>
        <taxon>Embryophyta</taxon>
        <taxon>Tracheophyta</taxon>
        <taxon>Spermatophyta</taxon>
        <taxon>Magnoliopsida</taxon>
        <taxon>eudicotyledons</taxon>
        <taxon>Gunneridae</taxon>
        <taxon>Pentapetalae</taxon>
        <taxon>rosids</taxon>
        <taxon>malvids</taxon>
        <taxon>Malvales</taxon>
        <taxon>Malvaceae</taxon>
        <taxon>Malvoideae</taxon>
        <taxon>Hibiscus</taxon>
    </lineage>
</organism>
<accession>A0ABR2E068</accession>
<name>A0ABR2E068_9ROSI</name>
<proteinExistence type="predicted"/>
<gene>
    <name evidence="1" type="ORF">V6N12_039260</name>
</gene>